<sequence length="227" mass="25925">MLRAYSNFNEGETILIDKPYQWTSFDVVKKLRYALKIKKIGHAGTLDPLATGLLIICTGKMTKQIEKYQAQEKEYEGKLILGQITPSIDLETEIIETKDISHIEPEDILNCSKQFVGEIEQIPPAFSAIKLDGQRAYKKARKGIELALKPRTVFIKEFTITNIKLPEISFRVVCSKGTYIRSLVRDFGNSLQVGAYMSELTRTRIGEYKLSSAYTLEEFIEQYKVLK</sequence>
<keyword evidence="9" id="KW-1185">Reference proteome</keyword>
<accession>A0ABT8KIA7</accession>
<dbReference type="Pfam" id="PF01509">
    <property type="entry name" value="TruB_N"/>
    <property type="match status" value="1"/>
</dbReference>
<gene>
    <name evidence="5 8" type="primary">truB</name>
    <name evidence="8" type="ORF">QQ008_01445</name>
</gene>
<comment type="catalytic activity">
    <reaction evidence="1 5">
        <text>uridine(55) in tRNA = pseudouridine(55) in tRNA</text>
        <dbReference type="Rhea" id="RHEA:42532"/>
        <dbReference type="Rhea" id="RHEA-COMP:10101"/>
        <dbReference type="Rhea" id="RHEA-COMP:10102"/>
        <dbReference type="ChEBI" id="CHEBI:65314"/>
        <dbReference type="ChEBI" id="CHEBI:65315"/>
        <dbReference type="EC" id="5.4.99.25"/>
    </reaction>
</comment>
<evidence type="ECO:0000256" key="1">
    <source>
        <dbReference type="ARBA" id="ARBA00000385"/>
    </source>
</evidence>
<feature type="domain" description="tRNA pseudouridylate synthase B C-terminal" evidence="7">
    <location>
        <begin position="181"/>
        <end position="223"/>
    </location>
</feature>
<dbReference type="EMBL" id="JAUJEA010000001">
    <property type="protein sequence ID" value="MDN5199994.1"/>
    <property type="molecule type" value="Genomic_DNA"/>
</dbReference>
<comment type="function">
    <text evidence="5">Responsible for synthesis of pseudouridine from uracil-55 in the psi GC loop of transfer RNAs.</text>
</comment>
<dbReference type="Gene3D" id="3.30.2350.10">
    <property type="entry name" value="Pseudouridine synthase"/>
    <property type="match status" value="1"/>
</dbReference>
<keyword evidence="3 5" id="KW-0819">tRNA processing</keyword>
<dbReference type="Proteomes" id="UP001172082">
    <property type="component" value="Unassembled WGS sequence"/>
</dbReference>
<evidence type="ECO:0000256" key="2">
    <source>
        <dbReference type="ARBA" id="ARBA00005642"/>
    </source>
</evidence>
<dbReference type="PANTHER" id="PTHR13767:SF2">
    <property type="entry name" value="PSEUDOURIDYLATE SYNTHASE TRUB1"/>
    <property type="match status" value="1"/>
</dbReference>
<dbReference type="NCBIfam" id="TIGR00431">
    <property type="entry name" value="TruB"/>
    <property type="match status" value="1"/>
</dbReference>
<evidence type="ECO:0000259" key="6">
    <source>
        <dbReference type="Pfam" id="PF01509"/>
    </source>
</evidence>
<evidence type="ECO:0000256" key="3">
    <source>
        <dbReference type="ARBA" id="ARBA00022694"/>
    </source>
</evidence>
<dbReference type="GO" id="GO:0160148">
    <property type="term" value="F:tRNA pseudouridine(55) synthase activity"/>
    <property type="evidence" value="ECO:0007669"/>
    <property type="project" value="UniProtKB-EC"/>
</dbReference>
<dbReference type="InterPro" id="IPR020103">
    <property type="entry name" value="PsdUridine_synth_cat_dom_sf"/>
</dbReference>
<dbReference type="SUPFAM" id="SSF55120">
    <property type="entry name" value="Pseudouridine synthase"/>
    <property type="match status" value="1"/>
</dbReference>
<feature type="active site" description="Nucleophile" evidence="5">
    <location>
        <position position="47"/>
    </location>
</feature>
<comment type="similarity">
    <text evidence="2 5">Belongs to the pseudouridine synthase TruB family. Type 1 subfamily.</text>
</comment>
<name>A0ABT8KIA7_9BACT</name>
<dbReference type="InterPro" id="IPR014780">
    <property type="entry name" value="tRNA_psdUridine_synth_TruB"/>
</dbReference>
<dbReference type="CDD" id="cd02573">
    <property type="entry name" value="PseudoU_synth_EcTruB"/>
    <property type="match status" value="1"/>
</dbReference>
<dbReference type="RefSeq" id="WP_346750022.1">
    <property type="nucleotide sequence ID" value="NZ_JAUJEA010000001.1"/>
</dbReference>
<reference evidence="8" key="1">
    <citation type="submission" date="2023-06" db="EMBL/GenBank/DDBJ databases">
        <title>Genomic of Parafulvivirga corallium.</title>
        <authorList>
            <person name="Wang G."/>
        </authorList>
    </citation>
    <scope>NUCLEOTIDE SEQUENCE</scope>
    <source>
        <strain evidence="8">BMA10</strain>
    </source>
</reference>
<dbReference type="InterPro" id="IPR032819">
    <property type="entry name" value="TruB_C"/>
</dbReference>
<organism evidence="8 9">
    <name type="scientific">Splendidivirga corallicola</name>
    <dbReference type="NCBI Taxonomy" id="3051826"/>
    <lineage>
        <taxon>Bacteria</taxon>
        <taxon>Pseudomonadati</taxon>
        <taxon>Bacteroidota</taxon>
        <taxon>Cytophagia</taxon>
        <taxon>Cytophagales</taxon>
        <taxon>Splendidivirgaceae</taxon>
        <taxon>Splendidivirga</taxon>
    </lineage>
</organism>
<proteinExistence type="inferred from homology"/>
<dbReference type="PANTHER" id="PTHR13767">
    <property type="entry name" value="TRNA-PSEUDOURIDINE SYNTHASE"/>
    <property type="match status" value="1"/>
</dbReference>
<dbReference type="HAMAP" id="MF_01080">
    <property type="entry name" value="TruB_bact"/>
    <property type="match status" value="1"/>
</dbReference>
<dbReference type="Pfam" id="PF16198">
    <property type="entry name" value="TruB_C_2"/>
    <property type="match status" value="1"/>
</dbReference>
<evidence type="ECO:0000259" key="7">
    <source>
        <dbReference type="Pfam" id="PF16198"/>
    </source>
</evidence>
<evidence type="ECO:0000256" key="5">
    <source>
        <dbReference type="HAMAP-Rule" id="MF_01080"/>
    </source>
</evidence>
<evidence type="ECO:0000256" key="4">
    <source>
        <dbReference type="ARBA" id="ARBA00023235"/>
    </source>
</evidence>
<keyword evidence="4 5" id="KW-0413">Isomerase</keyword>
<protein>
    <recommendedName>
        <fullName evidence="5">tRNA pseudouridine synthase B</fullName>
        <ecNumber evidence="5">5.4.99.25</ecNumber>
    </recommendedName>
    <alternativeName>
        <fullName evidence="5">tRNA pseudouridine(55) synthase</fullName>
        <shortName evidence="5">Psi55 synthase</shortName>
    </alternativeName>
    <alternativeName>
        <fullName evidence="5">tRNA pseudouridylate synthase</fullName>
    </alternativeName>
    <alternativeName>
        <fullName evidence="5">tRNA-uridine isomerase</fullName>
    </alternativeName>
</protein>
<comment type="caution">
    <text evidence="8">The sequence shown here is derived from an EMBL/GenBank/DDBJ whole genome shotgun (WGS) entry which is preliminary data.</text>
</comment>
<feature type="domain" description="Pseudouridine synthase II N-terminal" evidence="6">
    <location>
        <begin position="33"/>
        <end position="180"/>
    </location>
</feature>
<dbReference type="EC" id="5.4.99.25" evidence="5"/>
<dbReference type="InterPro" id="IPR002501">
    <property type="entry name" value="PsdUridine_synth_N"/>
</dbReference>
<evidence type="ECO:0000313" key="8">
    <source>
        <dbReference type="EMBL" id="MDN5199994.1"/>
    </source>
</evidence>
<evidence type="ECO:0000313" key="9">
    <source>
        <dbReference type="Proteomes" id="UP001172082"/>
    </source>
</evidence>